<keyword evidence="1" id="KW-0812">Transmembrane</keyword>
<feature type="transmembrane region" description="Helical" evidence="1">
    <location>
        <begin position="257"/>
        <end position="277"/>
    </location>
</feature>
<proteinExistence type="predicted"/>
<feature type="transmembrane region" description="Helical" evidence="1">
    <location>
        <begin position="194"/>
        <end position="213"/>
    </location>
</feature>
<evidence type="ECO:0000256" key="2">
    <source>
        <dbReference type="SAM" id="SignalP"/>
    </source>
</evidence>
<evidence type="ECO:0000256" key="1">
    <source>
        <dbReference type="SAM" id="Phobius"/>
    </source>
</evidence>
<feature type="transmembrane region" description="Helical" evidence="1">
    <location>
        <begin position="82"/>
        <end position="105"/>
    </location>
</feature>
<keyword evidence="4" id="KW-1185">Reference proteome</keyword>
<feature type="transmembrane region" description="Helical" evidence="1">
    <location>
        <begin position="52"/>
        <end position="70"/>
    </location>
</feature>
<dbReference type="OrthoDB" id="5090168at2759"/>
<evidence type="ECO:0000313" key="3">
    <source>
        <dbReference type="EMBL" id="KAH6693412.1"/>
    </source>
</evidence>
<evidence type="ECO:0000313" key="4">
    <source>
        <dbReference type="Proteomes" id="UP000770015"/>
    </source>
</evidence>
<dbReference type="AlphaFoldDB" id="A0A9P9ADP7"/>
<dbReference type="EMBL" id="JAGSXJ010000003">
    <property type="protein sequence ID" value="KAH6693412.1"/>
    <property type="molecule type" value="Genomic_DNA"/>
</dbReference>
<feature type="transmembrane region" description="Helical" evidence="1">
    <location>
        <begin position="125"/>
        <end position="146"/>
    </location>
</feature>
<dbReference type="Proteomes" id="UP000770015">
    <property type="component" value="Unassembled WGS sequence"/>
</dbReference>
<protein>
    <recommendedName>
        <fullName evidence="5">EXPERA domain-containing protein</fullName>
    </recommendedName>
</protein>
<feature type="transmembrane region" description="Helical" evidence="1">
    <location>
        <begin position="158"/>
        <end position="182"/>
    </location>
</feature>
<reference evidence="3" key="1">
    <citation type="journal article" date="2021" name="Nat. Commun.">
        <title>Genetic determinants of endophytism in the Arabidopsis root mycobiome.</title>
        <authorList>
            <person name="Mesny F."/>
            <person name="Miyauchi S."/>
            <person name="Thiergart T."/>
            <person name="Pickel B."/>
            <person name="Atanasova L."/>
            <person name="Karlsson M."/>
            <person name="Huettel B."/>
            <person name="Barry K.W."/>
            <person name="Haridas S."/>
            <person name="Chen C."/>
            <person name="Bauer D."/>
            <person name="Andreopoulos W."/>
            <person name="Pangilinan J."/>
            <person name="LaButti K."/>
            <person name="Riley R."/>
            <person name="Lipzen A."/>
            <person name="Clum A."/>
            <person name="Drula E."/>
            <person name="Henrissat B."/>
            <person name="Kohler A."/>
            <person name="Grigoriev I.V."/>
            <person name="Martin F.M."/>
            <person name="Hacquard S."/>
        </authorList>
    </citation>
    <scope>NUCLEOTIDE SEQUENCE</scope>
    <source>
        <strain evidence="3">MPI-SDFR-AT-0117</strain>
    </source>
</reference>
<organism evidence="3 4">
    <name type="scientific">Plectosphaerella plurivora</name>
    <dbReference type="NCBI Taxonomy" id="936078"/>
    <lineage>
        <taxon>Eukaryota</taxon>
        <taxon>Fungi</taxon>
        <taxon>Dikarya</taxon>
        <taxon>Ascomycota</taxon>
        <taxon>Pezizomycotina</taxon>
        <taxon>Sordariomycetes</taxon>
        <taxon>Hypocreomycetidae</taxon>
        <taxon>Glomerellales</taxon>
        <taxon>Plectosphaerellaceae</taxon>
        <taxon>Plectosphaerella</taxon>
    </lineage>
</organism>
<accession>A0A9P9ADP7</accession>
<keyword evidence="1" id="KW-1133">Transmembrane helix</keyword>
<sequence length="295" mass="32683">MYHHTLLSLVWLGLVPGSFAQYASTKVVLDPTYGTVAPPHDAFPQNPEHVRVVSNVLIVIILAFVGISLLESKRWSSTLPAALTIGSATFTLAEAINCYLGSVYWTTSHDSSKLLFVLLGRDFEVYVVLVWWSYAAVTSCMVFGALNRNIGPGRLWALLAFAAFLDIVLEEIVLTLGGVYHYYGHQPLVFNIFPLWWCFCNVSSIFVGISVVYRYRHLLEGWRSCLIPIILPLCYVGPQVLAGLPTMYAIQADYSPLVTQLCGLLTCMLAVVQVGVVMDTFLGRDPTCSTHQKLL</sequence>
<evidence type="ECO:0008006" key="5">
    <source>
        <dbReference type="Google" id="ProtNLM"/>
    </source>
</evidence>
<feature type="chain" id="PRO_5040280532" description="EXPERA domain-containing protein" evidence="2">
    <location>
        <begin position="21"/>
        <end position="295"/>
    </location>
</feature>
<keyword evidence="1" id="KW-0472">Membrane</keyword>
<name>A0A9P9ADP7_9PEZI</name>
<feature type="transmembrane region" description="Helical" evidence="1">
    <location>
        <begin position="225"/>
        <end position="251"/>
    </location>
</feature>
<keyword evidence="2" id="KW-0732">Signal</keyword>
<gene>
    <name evidence="3" type="ORF">F5X68DRAFT_227822</name>
</gene>
<feature type="signal peptide" evidence="2">
    <location>
        <begin position="1"/>
        <end position="20"/>
    </location>
</feature>
<comment type="caution">
    <text evidence="3">The sequence shown here is derived from an EMBL/GenBank/DDBJ whole genome shotgun (WGS) entry which is preliminary data.</text>
</comment>